<evidence type="ECO:0000256" key="1">
    <source>
        <dbReference type="SAM" id="MobiDB-lite"/>
    </source>
</evidence>
<organism evidence="2">
    <name type="scientific">Anoplophora glabripennis</name>
    <name type="common">Asian longhorn beetle</name>
    <name type="synonym">Anoplophora nobilis</name>
    <dbReference type="NCBI Taxonomy" id="217634"/>
    <lineage>
        <taxon>Eukaryota</taxon>
        <taxon>Metazoa</taxon>
        <taxon>Ecdysozoa</taxon>
        <taxon>Arthropoda</taxon>
        <taxon>Hexapoda</taxon>
        <taxon>Insecta</taxon>
        <taxon>Pterygota</taxon>
        <taxon>Neoptera</taxon>
        <taxon>Endopterygota</taxon>
        <taxon>Coleoptera</taxon>
        <taxon>Polyphaga</taxon>
        <taxon>Cucujiformia</taxon>
        <taxon>Chrysomeloidea</taxon>
        <taxon>Cerambycidae</taxon>
        <taxon>Lamiinae</taxon>
        <taxon>Lamiini</taxon>
        <taxon>Anoplophora</taxon>
    </lineage>
</organism>
<name>V5G821_ANOGL</name>
<dbReference type="AlphaFoldDB" id="V5G821"/>
<dbReference type="PANTHER" id="PTHR10773:SF19">
    <property type="match status" value="1"/>
</dbReference>
<feature type="region of interest" description="Disordered" evidence="1">
    <location>
        <begin position="1"/>
        <end position="24"/>
    </location>
</feature>
<dbReference type="PANTHER" id="PTHR10773">
    <property type="entry name" value="DNA-DIRECTED RNA POLYMERASES I, II, AND III SUBUNIT RPABC2"/>
    <property type="match status" value="1"/>
</dbReference>
<dbReference type="EMBL" id="GALX01002196">
    <property type="protein sequence ID" value="JAB66270.1"/>
    <property type="molecule type" value="Transcribed_RNA"/>
</dbReference>
<accession>V5G821</accession>
<proteinExistence type="predicted"/>
<evidence type="ECO:0000313" key="2">
    <source>
        <dbReference type="EMBL" id="JAB66270.1"/>
    </source>
</evidence>
<reference evidence="2" key="1">
    <citation type="submission" date="2013-07" db="EMBL/GenBank/DDBJ databases">
        <title>Midgut Transcriptome Profiling of Anoplphora glabripennis, a Lignocellulose Degrading, Wood-Boring Cerambycid.</title>
        <authorList>
            <person name="Scully E.D."/>
            <person name="Hoover K."/>
            <person name="Carlson J.E."/>
            <person name="Tien M."/>
            <person name="Geib S.M."/>
        </authorList>
    </citation>
    <scope>NUCLEOTIDE SEQUENCE</scope>
</reference>
<protein>
    <submittedName>
        <fullName evidence="2">Uncharacterized protein</fullName>
    </submittedName>
</protein>
<sequence>MGLIQIGSISRRRHGQYEQPESSRRQATMFYTVPNEDGEHLRICRQTFSQIFALSHKQVQVLVEKKKGGSINYNDKRGKHTKERKYNEQIHNQIRAHIKSFPVEENDDMFDEIEQKFLVSGHSYMPCDRDFVLIKKR</sequence>